<organism evidence="1 2">
    <name type="scientific">Marinobacter halodurans</name>
    <dbReference type="NCBI Taxonomy" id="2528979"/>
    <lineage>
        <taxon>Bacteria</taxon>
        <taxon>Pseudomonadati</taxon>
        <taxon>Pseudomonadota</taxon>
        <taxon>Gammaproteobacteria</taxon>
        <taxon>Pseudomonadales</taxon>
        <taxon>Marinobacteraceae</taxon>
        <taxon>Marinobacter</taxon>
    </lineage>
</organism>
<dbReference type="SUPFAM" id="SSF55961">
    <property type="entry name" value="Bet v1-like"/>
    <property type="match status" value="1"/>
</dbReference>
<dbReference type="EMBL" id="SJDL01000031">
    <property type="protein sequence ID" value="TBW51292.1"/>
    <property type="molecule type" value="Genomic_DNA"/>
</dbReference>
<evidence type="ECO:0000313" key="2">
    <source>
        <dbReference type="Proteomes" id="UP000313645"/>
    </source>
</evidence>
<name>A0ABY1ZKQ2_9GAMM</name>
<dbReference type="InterPro" id="IPR023393">
    <property type="entry name" value="START-like_dom_sf"/>
</dbReference>
<protein>
    <recommendedName>
        <fullName evidence="3">SRPBCC domain-containing protein</fullName>
    </recommendedName>
</protein>
<comment type="caution">
    <text evidence="1">The sequence shown here is derived from an EMBL/GenBank/DDBJ whole genome shotgun (WGS) entry which is preliminary data.</text>
</comment>
<dbReference type="Gene3D" id="3.30.530.20">
    <property type="match status" value="1"/>
</dbReference>
<gene>
    <name evidence="1" type="ORF">EZI54_17375</name>
</gene>
<proteinExistence type="predicted"/>
<keyword evidence="2" id="KW-1185">Reference proteome</keyword>
<dbReference type="RefSeq" id="WP_131483146.1">
    <property type="nucleotide sequence ID" value="NZ_SJDL01000031.1"/>
</dbReference>
<evidence type="ECO:0000313" key="1">
    <source>
        <dbReference type="EMBL" id="TBW51292.1"/>
    </source>
</evidence>
<dbReference type="Proteomes" id="UP000313645">
    <property type="component" value="Unassembled WGS sequence"/>
</dbReference>
<accession>A0ABY1ZKQ2</accession>
<evidence type="ECO:0008006" key="3">
    <source>
        <dbReference type="Google" id="ProtNLM"/>
    </source>
</evidence>
<sequence length="153" mass="17749">MKVHHQLAIEAPPHVIYQALTDPELIGEWWDKQTVRHTGNGVVLEHDPGPEHGVVQMRVVLDIRDQWVEWECISQHPPTSPASAWTGTHLIFEITEAETPVTRVLRAYPGFDTTRLCTLNFFQTDYDERSEFLGFNNFAWAHVLQQLKRFCEE</sequence>
<reference evidence="1 2" key="1">
    <citation type="submission" date="2019-02" db="EMBL/GenBank/DDBJ databases">
        <title>Marinobacter halodurans sp. nov., a marine bacterium isolated from sea tidal flat.</title>
        <authorList>
            <person name="Yoo Y."/>
            <person name="Lee D.W."/>
            <person name="Kim B.S."/>
            <person name="Kim J.-J."/>
        </authorList>
    </citation>
    <scope>NUCLEOTIDE SEQUENCE [LARGE SCALE GENOMIC DNA]</scope>
    <source>
        <strain evidence="1 2">YJ-S3-2</strain>
    </source>
</reference>